<dbReference type="FunCoup" id="A0A6J2QEB8">
    <property type="interactions" value="22"/>
</dbReference>
<dbReference type="FunFam" id="3.40.50.300:FF:000366">
    <property type="entry name" value="GTPase, IMAP family member 2"/>
    <property type="match status" value="1"/>
</dbReference>
<feature type="coiled-coil region" evidence="4">
    <location>
        <begin position="815"/>
        <end position="886"/>
    </location>
</feature>
<reference evidence="8" key="1">
    <citation type="submission" date="2025-08" db="UniProtKB">
        <authorList>
            <consortium name="RefSeq"/>
        </authorList>
    </citation>
    <scope>IDENTIFICATION</scope>
</reference>
<dbReference type="InterPro" id="IPR006703">
    <property type="entry name" value="G_AIG1"/>
</dbReference>
<evidence type="ECO:0000256" key="1">
    <source>
        <dbReference type="ARBA" id="ARBA00008535"/>
    </source>
</evidence>
<feature type="compositionally biased region" description="Basic and acidic residues" evidence="5">
    <location>
        <begin position="789"/>
        <end position="802"/>
    </location>
</feature>
<dbReference type="CDD" id="cd01852">
    <property type="entry name" value="AIG1"/>
    <property type="match status" value="1"/>
</dbReference>
<keyword evidence="2" id="KW-0547">Nucleotide-binding</keyword>
<dbReference type="RefSeq" id="XP_029295577.1">
    <property type="nucleotide sequence ID" value="XM_029439717.1"/>
</dbReference>
<keyword evidence="3" id="KW-0342">GTP-binding</keyword>
<accession>A0A6J2QEB8</accession>
<evidence type="ECO:0000259" key="6">
    <source>
        <dbReference type="PROSITE" id="PS51720"/>
    </source>
</evidence>
<proteinExistence type="inferred from homology"/>
<keyword evidence="7" id="KW-1185">Reference proteome</keyword>
<name>A0A6J2QEB8_COTGO</name>
<feature type="region of interest" description="Disordered" evidence="5">
    <location>
        <begin position="713"/>
        <end position="765"/>
    </location>
</feature>
<evidence type="ECO:0000256" key="3">
    <source>
        <dbReference type="ARBA" id="ARBA00023134"/>
    </source>
</evidence>
<evidence type="ECO:0000256" key="2">
    <source>
        <dbReference type="ARBA" id="ARBA00022741"/>
    </source>
</evidence>
<comment type="similarity">
    <text evidence="1">Belongs to the TRAFAC class TrmE-Era-EngA-EngB-Septin-like GTPase superfamily. AIG1/Toc34/Toc159-like paraseptin GTPase family. IAN subfamily.</text>
</comment>
<organism evidence="7 8">
    <name type="scientific">Cottoperca gobio</name>
    <name type="common">Frogmouth</name>
    <name type="synonym">Aphritis gobio</name>
    <dbReference type="NCBI Taxonomy" id="56716"/>
    <lineage>
        <taxon>Eukaryota</taxon>
        <taxon>Metazoa</taxon>
        <taxon>Chordata</taxon>
        <taxon>Craniata</taxon>
        <taxon>Vertebrata</taxon>
        <taxon>Euteleostomi</taxon>
        <taxon>Actinopterygii</taxon>
        <taxon>Neopterygii</taxon>
        <taxon>Teleostei</taxon>
        <taxon>Neoteleostei</taxon>
        <taxon>Acanthomorphata</taxon>
        <taxon>Eupercaria</taxon>
        <taxon>Perciformes</taxon>
        <taxon>Notothenioidei</taxon>
        <taxon>Bovichtidae</taxon>
        <taxon>Cottoperca</taxon>
    </lineage>
</organism>
<feature type="compositionally biased region" description="Basic and acidic residues" evidence="5">
    <location>
        <begin position="634"/>
        <end position="643"/>
    </location>
</feature>
<dbReference type="InterPro" id="IPR045058">
    <property type="entry name" value="GIMA/IAN/Toc"/>
</dbReference>
<feature type="compositionally biased region" description="Basic and acidic residues" evidence="5">
    <location>
        <begin position="651"/>
        <end position="689"/>
    </location>
</feature>
<dbReference type="PROSITE" id="PS51720">
    <property type="entry name" value="G_AIG1"/>
    <property type="match status" value="1"/>
</dbReference>
<sequence>MAKSSHASELRIAMFGKSQKEQATVCNFITGKREQFGHVQGEWKKKMFTVLKTADVFSLPVEGQRHKMKMCVAECRPGPNVLLLLVNPSDFTEQDRRQFKFIMNFFGQNAFKYAMVIITQNERLENSSVNQLIRDCEQRQHDMNFDGNVFPDYDRQELMKKIENVVDENRGQYLTFTEENDPVVALESATFPLNMVLCGRHGDLKNSAANAILGEKKFGPHADSSECVKKQGKVCGHWVSLVELPALYGKPQEAVKKESLKSISLCDPEGVHFFVLVLPLEPPSEEDKKESETIRKTFSYKTKDLTMILFITDANCNGLVVERFLQENKDVQELFQSFSRQYVVCNIKDKQQVSDVLHTLVKMRVVRSTGLTKEMLPKLTRNASNADKYPRILQRMARSTECLRMVLIGKTGCGKSATGNNILGNKCFRSKVSSHSVTKCCQKATGDIDGRPVTVVDTPGLFDTSLSNDEVKQELVKCISMLSPGPHVFLLVMPIGRFTQEERDTVKLIKEFFENKSEDYIIVVFTRGDELKDQRIESYIDEDDDENSIQKLIAECGGRYQVFNNNDQNNRSQVRQLLTKVDLMIRENGGGYYTSDLFQGAEAAIQKEVTRIMKEKEPEIQREQRDFERKHLKEIREKERKLSEPTSKPDQATEERPRENMEHVEKLVQQETRREREQREEEERNKKMQDKVPVADLLLIQARKDMREERVAWEQESSEWWDKQNQEDERRQKEKERLKKLRQEHEEENIRIENERKEDDRIRRQHEERECKELQELYKKRKEEIWKKNEEEARKQAEESNDFRNMYTKDVSEVMDKHEKKMEVLKRMKQNQNDSMIKRLSKNKVYQRDIKKLKKKQEQEMNDLKLKNYERNREHLSKDINDLTKIHEMEINDWIQEHVEKATEDKACSIL</sequence>
<dbReference type="GO" id="GO:0005525">
    <property type="term" value="F:GTP binding"/>
    <property type="evidence" value="ECO:0007669"/>
    <property type="project" value="UniProtKB-KW"/>
</dbReference>
<dbReference type="KEGG" id="cgob:115013419"/>
<dbReference type="PANTHER" id="PTHR10903:SF170">
    <property type="entry name" value="GTPASE IMAP FAMILY MEMBER 7"/>
    <property type="match status" value="1"/>
</dbReference>
<evidence type="ECO:0000256" key="5">
    <source>
        <dbReference type="SAM" id="MobiDB-lite"/>
    </source>
</evidence>
<feature type="region of interest" description="Disordered" evidence="5">
    <location>
        <begin position="634"/>
        <end position="689"/>
    </location>
</feature>
<dbReference type="OrthoDB" id="8954335at2759"/>
<dbReference type="GeneID" id="115013419"/>
<feature type="domain" description="AIG1-type G" evidence="6">
    <location>
        <begin position="400"/>
        <end position="602"/>
    </location>
</feature>
<dbReference type="Pfam" id="PF04548">
    <property type="entry name" value="AIG1"/>
    <property type="match status" value="3"/>
</dbReference>
<dbReference type="InParanoid" id="A0A6J2QEB8"/>
<dbReference type="AlphaFoldDB" id="A0A6J2QEB8"/>
<feature type="region of interest" description="Disordered" evidence="5">
    <location>
        <begin position="789"/>
        <end position="808"/>
    </location>
</feature>
<evidence type="ECO:0000313" key="7">
    <source>
        <dbReference type="Proteomes" id="UP000504630"/>
    </source>
</evidence>
<keyword evidence="4" id="KW-0175">Coiled coil</keyword>
<dbReference type="SUPFAM" id="SSF52540">
    <property type="entry name" value="P-loop containing nucleoside triphosphate hydrolases"/>
    <property type="match status" value="1"/>
</dbReference>
<gene>
    <name evidence="8" type="primary">LOC115013419</name>
</gene>
<dbReference type="Gene3D" id="3.40.50.300">
    <property type="entry name" value="P-loop containing nucleotide triphosphate hydrolases"/>
    <property type="match status" value="3"/>
</dbReference>
<protein>
    <submittedName>
        <fullName evidence="8">GTPase IMAP family member 8-like</fullName>
    </submittedName>
</protein>
<evidence type="ECO:0000313" key="8">
    <source>
        <dbReference type="RefSeq" id="XP_029295577.1"/>
    </source>
</evidence>
<dbReference type="PANTHER" id="PTHR10903">
    <property type="entry name" value="GTPASE, IMAP FAMILY MEMBER-RELATED"/>
    <property type="match status" value="1"/>
</dbReference>
<evidence type="ECO:0000256" key="4">
    <source>
        <dbReference type="SAM" id="Coils"/>
    </source>
</evidence>
<dbReference type="InterPro" id="IPR027417">
    <property type="entry name" value="P-loop_NTPase"/>
</dbReference>
<feature type="compositionally biased region" description="Basic and acidic residues" evidence="5">
    <location>
        <begin position="720"/>
        <end position="765"/>
    </location>
</feature>
<dbReference type="Proteomes" id="UP000504630">
    <property type="component" value="Chromosome 9"/>
</dbReference>